<protein>
    <submittedName>
        <fullName evidence="2">Uncharacterized protein</fullName>
    </submittedName>
</protein>
<gene>
    <name evidence="2" type="ORF">IV433_01595</name>
</gene>
<name>A0ABS0DZ11_9GAMM</name>
<evidence type="ECO:0000313" key="3">
    <source>
        <dbReference type="Proteomes" id="UP000636811"/>
    </source>
</evidence>
<dbReference type="RefSeq" id="WP_195812708.1">
    <property type="nucleotide sequence ID" value="NZ_JADOBI010000001.1"/>
</dbReference>
<organism evidence="2 3">
    <name type="scientific">Rahnella laticis</name>
    <dbReference type="NCBI Taxonomy" id="2787622"/>
    <lineage>
        <taxon>Bacteria</taxon>
        <taxon>Pseudomonadati</taxon>
        <taxon>Pseudomonadota</taxon>
        <taxon>Gammaproteobacteria</taxon>
        <taxon>Enterobacterales</taxon>
        <taxon>Yersiniaceae</taxon>
        <taxon>Rahnella</taxon>
    </lineage>
</organism>
<comment type="caution">
    <text evidence="2">The sequence shown here is derived from an EMBL/GenBank/DDBJ whole genome shotgun (WGS) entry which is preliminary data.</text>
</comment>
<sequence length="115" mass="12554">MAYVSQANISKELGRGRGSKTPSISFRMTKSGSTGCRVTKVTGLYSESIDIQIDEEESKLRIGKSENAYKVSDQGSFSVSKRVLRMVAKGSNSSVRVELAKGDDGWWYGSYGEKA</sequence>
<keyword evidence="3" id="KW-1185">Reference proteome</keyword>
<evidence type="ECO:0000256" key="1">
    <source>
        <dbReference type="SAM" id="MobiDB-lite"/>
    </source>
</evidence>
<evidence type="ECO:0000313" key="2">
    <source>
        <dbReference type="EMBL" id="MBF7978099.1"/>
    </source>
</evidence>
<proteinExistence type="predicted"/>
<reference evidence="2 3" key="1">
    <citation type="submission" date="2020-11" db="EMBL/GenBank/DDBJ databases">
        <title>Taxonomic investigation of Rahnella strains.</title>
        <authorList>
            <person name="Lee S.D."/>
        </authorList>
    </citation>
    <scope>NUCLEOTIDE SEQUENCE [LARGE SCALE GENOMIC DNA]</scope>
    <source>
        <strain evidence="2 3">SAP-17</strain>
    </source>
</reference>
<accession>A0ABS0DZ11</accession>
<dbReference type="Proteomes" id="UP000636811">
    <property type="component" value="Unassembled WGS sequence"/>
</dbReference>
<dbReference type="EMBL" id="JADOBI010000001">
    <property type="protein sequence ID" value="MBF7978099.1"/>
    <property type="molecule type" value="Genomic_DNA"/>
</dbReference>
<feature type="region of interest" description="Disordered" evidence="1">
    <location>
        <begin position="1"/>
        <end position="28"/>
    </location>
</feature>